<feature type="non-terminal residue" evidence="2">
    <location>
        <position position="62"/>
    </location>
</feature>
<evidence type="ECO:0000256" key="1">
    <source>
        <dbReference type="SAM" id="SignalP"/>
    </source>
</evidence>
<dbReference type="Proteomes" id="UP000541444">
    <property type="component" value="Unassembled WGS sequence"/>
</dbReference>
<keyword evidence="1" id="KW-0732">Signal</keyword>
<reference evidence="2 3" key="1">
    <citation type="journal article" date="2020" name="IScience">
        <title>Genome Sequencing of the Endangered Kingdonia uniflora (Circaeasteraceae, Ranunculales) Reveals Potential Mechanisms of Evolutionary Specialization.</title>
        <authorList>
            <person name="Sun Y."/>
            <person name="Deng T."/>
            <person name="Zhang A."/>
            <person name="Moore M.J."/>
            <person name="Landis J.B."/>
            <person name="Lin N."/>
            <person name="Zhang H."/>
            <person name="Zhang X."/>
            <person name="Huang J."/>
            <person name="Zhang X."/>
            <person name="Sun H."/>
            <person name="Wang H."/>
        </authorList>
    </citation>
    <scope>NUCLEOTIDE SEQUENCE [LARGE SCALE GENOMIC DNA]</scope>
    <source>
        <strain evidence="2">TB1705</strain>
        <tissue evidence="2">Leaf</tissue>
    </source>
</reference>
<keyword evidence="3" id="KW-1185">Reference proteome</keyword>
<dbReference type="EMBL" id="JACGCM010002668">
    <property type="protein sequence ID" value="KAF6136888.1"/>
    <property type="molecule type" value="Genomic_DNA"/>
</dbReference>
<gene>
    <name evidence="2" type="ORF">GIB67_018927</name>
</gene>
<comment type="caution">
    <text evidence="2">The sequence shown here is derived from an EMBL/GenBank/DDBJ whole genome shotgun (WGS) entry which is preliminary data.</text>
</comment>
<name>A0A7J7L2W5_9MAGN</name>
<feature type="chain" id="PRO_5029605790" evidence="1">
    <location>
        <begin position="25"/>
        <end position="62"/>
    </location>
</feature>
<proteinExistence type="predicted"/>
<dbReference type="AlphaFoldDB" id="A0A7J7L2W5"/>
<evidence type="ECO:0000313" key="2">
    <source>
        <dbReference type="EMBL" id="KAF6136888.1"/>
    </source>
</evidence>
<accession>A0A7J7L2W5</accession>
<organism evidence="2 3">
    <name type="scientific">Kingdonia uniflora</name>
    <dbReference type="NCBI Taxonomy" id="39325"/>
    <lineage>
        <taxon>Eukaryota</taxon>
        <taxon>Viridiplantae</taxon>
        <taxon>Streptophyta</taxon>
        <taxon>Embryophyta</taxon>
        <taxon>Tracheophyta</taxon>
        <taxon>Spermatophyta</taxon>
        <taxon>Magnoliopsida</taxon>
        <taxon>Ranunculales</taxon>
        <taxon>Circaeasteraceae</taxon>
        <taxon>Kingdonia</taxon>
    </lineage>
</organism>
<evidence type="ECO:0000313" key="3">
    <source>
        <dbReference type="Proteomes" id="UP000541444"/>
    </source>
</evidence>
<feature type="signal peptide" evidence="1">
    <location>
        <begin position="1"/>
        <end position="24"/>
    </location>
</feature>
<protein>
    <submittedName>
        <fullName evidence="2">Uncharacterized protein</fullName>
    </submittedName>
</protein>
<sequence length="62" mass="7049">GKSNGKPLFLCLALSKFAMRTISGLEINTTSMTVRMLCLRKRLKLRTIKNHISWVLNIFGIL</sequence>